<protein>
    <submittedName>
        <fullName evidence="5">Glutamyl aminopeptidase</fullName>
    </submittedName>
</protein>
<name>A0A5B7I6B4_PORTR</name>
<dbReference type="InterPro" id="IPR050344">
    <property type="entry name" value="Peptidase_M1_aminopeptidases"/>
</dbReference>
<keyword evidence="3" id="KW-1133">Transmembrane helix</keyword>
<evidence type="ECO:0000313" key="5">
    <source>
        <dbReference type="EMBL" id="MPC77823.1"/>
    </source>
</evidence>
<dbReference type="GO" id="GO:0006508">
    <property type="term" value="P:proteolysis"/>
    <property type="evidence" value="ECO:0007669"/>
    <property type="project" value="TreeGrafter"/>
</dbReference>
<dbReference type="GO" id="GO:0005615">
    <property type="term" value="C:extracellular space"/>
    <property type="evidence" value="ECO:0007669"/>
    <property type="project" value="TreeGrafter"/>
</dbReference>
<dbReference type="EMBL" id="VSRR010046851">
    <property type="protein sequence ID" value="MPC77823.1"/>
    <property type="molecule type" value="Genomic_DNA"/>
</dbReference>
<dbReference type="GO" id="GO:0043171">
    <property type="term" value="P:peptide catabolic process"/>
    <property type="evidence" value="ECO:0007669"/>
    <property type="project" value="TreeGrafter"/>
</dbReference>
<dbReference type="GO" id="GO:0008270">
    <property type="term" value="F:zinc ion binding"/>
    <property type="evidence" value="ECO:0007669"/>
    <property type="project" value="TreeGrafter"/>
</dbReference>
<dbReference type="Pfam" id="PF17900">
    <property type="entry name" value="Peptidase_M1_N"/>
    <property type="match status" value="1"/>
</dbReference>
<feature type="region of interest" description="Disordered" evidence="2">
    <location>
        <begin position="42"/>
        <end position="78"/>
    </location>
</feature>
<dbReference type="GO" id="GO:0042277">
    <property type="term" value="F:peptide binding"/>
    <property type="evidence" value="ECO:0007669"/>
    <property type="project" value="TreeGrafter"/>
</dbReference>
<keyword evidence="3" id="KW-0472">Membrane</keyword>
<comment type="caution">
    <text evidence="5">The sequence shown here is derived from an EMBL/GenBank/DDBJ whole genome shotgun (WGS) entry which is preliminary data.</text>
</comment>
<dbReference type="Proteomes" id="UP000324222">
    <property type="component" value="Unassembled WGS sequence"/>
</dbReference>
<feature type="transmembrane region" description="Helical" evidence="3">
    <location>
        <begin position="12"/>
        <end position="33"/>
    </location>
</feature>
<dbReference type="GO" id="GO:0005737">
    <property type="term" value="C:cytoplasm"/>
    <property type="evidence" value="ECO:0007669"/>
    <property type="project" value="TreeGrafter"/>
</dbReference>
<accession>A0A5B7I6B4</accession>
<dbReference type="SUPFAM" id="SSF63737">
    <property type="entry name" value="Leukotriene A4 hydrolase N-terminal domain"/>
    <property type="match status" value="1"/>
</dbReference>
<organism evidence="5 6">
    <name type="scientific">Portunus trituberculatus</name>
    <name type="common">Swimming crab</name>
    <name type="synonym">Neptunus trituberculatus</name>
    <dbReference type="NCBI Taxonomy" id="210409"/>
    <lineage>
        <taxon>Eukaryota</taxon>
        <taxon>Metazoa</taxon>
        <taxon>Ecdysozoa</taxon>
        <taxon>Arthropoda</taxon>
        <taxon>Crustacea</taxon>
        <taxon>Multicrustacea</taxon>
        <taxon>Malacostraca</taxon>
        <taxon>Eumalacostraca</taxon>
        <taxon>Eucarida</taxon>
        <taxon>Decapoda</taxon>
        <taxon>Pleocyemata</taxon>
        <taxon>Brachyura</taxon>
        <taxon>Eubrachyura</taxon>
        <taxon>Portunoidea</taxon>
        <taxon>Portunidae</taxon>
        <taxon>Portuninae</taxon>
        <taxon>Portunus</taxon>
    </lineage>
</organism>
<evidence type="ECO:0000313" key="6">
    <source>
        <dbReference type="Proteomes" id="UP000324222"/>
    </source>
</evidence>
<evidence type="ECO:0000256" key="2">
    <source>
        <dbReference type="SAM" id="MobiDB-lite"/>
    </source>
</evidence>
<gene>
    <name evidence="5" type="primary">ENPEP_1</name>
    <name evidence="5" type="ORF">E2C01_072290</name>
</gene>
<dbReference type="GO" id="GO:0016020">
    <property type="term" value="C:membrane"/>
    <property type="evidence" value="ECO:0007669"/>
    <property type="project" value="TreeGrafter"/>
</dbReference>
<evidence type="ECO:0000256" key="3">
    <source>
        <dbReference type="SAM" id="Phobius"/>
    </source>
</evidence>
<dbReference type="OrthoDB" id="510539at2759"/>
<dbReference type="PANTHER" id="PTHR11533:SF276">
    <property type="entry name" value="GLUTAMYL AMINOPEPTIDASE"/>
    <property type="match status" value="1"/>
</dbReference>
<dbReference type="Gene3D" id="2.60.40.1730">
    <property type="entry name" value="tricorn interacting facor f3 domain"/>
    <property type="match status" value="1"/>
</dbReference>
<reference evidence="5 6" key="1">
    <citation type="submission" date="2019-05" db="EMBL/GenBank/DDBJ databases">
        <title>Another draft genome of Portunus trituberculatus and its Hox gene families provides insights of decapod evolution.</title>
        <authorList>
            <person name="Jeong J.-H."/>
            <person name="Song I."/>
            <person name="Kim S."/>
            <person name="Choi T."/>
            <person name="Kim D."/>
            <person name="Ryu S."/>
            <person name="Kim W."/>
        </authorList>
    </citation>
    <scope>NUCLEOTIDE SEQUENCE [LARGE SCALE GENOMIC DNA]</scope>
    <source>
        <tissue evidence="5">Muscle</tissue>
    </source>
</reference>
<keyword evidence="1 5" id="KW-0378">Hydrolase</keyword>
<dbReference type="InterPro" id="IPR045357">
    <property type="entry name" value="Aminopeptidase_N-like_N"/>
</dbReference>
<keyword evidence="1 5" id="KW-0645">Protease</keyword>
<feature type="domain" description="Aminopeptidase N-like N-terminal" evidence="4">
    <location>
        <begin position="95"/>
        <end position="209"/>
    </location>
</feature>
<keyword evidence="1 5" id="KW-0031">Aminopeptidase</keyword>
<evidence type="ECO:0000259" key="4">
    <source>
        <dbReference type="Pfam" id="PF17900"/>
    </source>
</evidence>
<keyword evidence="6" id="KW-1185">Reference proteome</keyword>
<dbReference type="PANTHER" id="PTHR11533">
    <property type="entry name" value="PROTEASE M1 ZINC METALLOPROTEASE"/>
    <property type="match status" value="1"/>
</dbReference>
<evidence type="ECO:0000256" key="1">
    <source>
        <dbReference type="ARBA" id="ARBA00022438"/>
    </source>
</evidence>
<keyword evidence="3" id="KW-0812">Transmembrane</keyword>
<sequence>MGQVFIRRSTAVLLFLVGALCIVCVALLVLLLAPDWRQSGGETSAHSMPLDATPRTSPAAPAPRNTPVNTPVTTTDTAPKEPWEKEYRIPRTTLPYHYDLYLHPNMEQGDFTGKVTLLIGVTAPITYLVTHVKKLNVTSTVLVRRGGGGEEEVEVERSFEYAPNEFWVVVPDHVLLPGNYSLTLEFAGTLTGSIVGFYRSTYTNAAGEKR</sequence>
<dbReference type="GO" id="GO:0070006">
    <property type="term" value="F:metalloaminopeptidase activity"/>
    <property type="evidence" value="ECO:0007669"/>
    <property type="project" value="TreeGrafter"/>
</dbReference>
<feature type="compositionally biased region" description="Low complexity" evidence="2">
    <location>
        <begin position="52"/>
        <end position="77"/>
    </location>
</feature>
<proteinExistence type="predicted"/>
<dbReference type="AlphaFoldDB" id="A0A5B7I6B4"/>
<dbReference type="InterPro" id="IPR042097">
    <property type="entry name" value="Aminopeptidase_N-like_N_sf"/>
</dbReference>